<dbReference type="Proteomes" id="UP000076744">
    <property type="component" value="Unassembled WGS sequence"/>
</dbReference>
<dbReference type="GO" id="GO:0016740">
    <property type="term" value="F:transferase activity"/>
    <property type="evidence" value="ECO:0007669"/>
    <property type="project" value="UniProtKB-KW"/>
</dbReference>
<keyword evidence="3" id="KW-1185">Reference proteome</keyword>
<dbReference type="GeneID" id="30020675"/>
<dbReference type="EMBL" id="AZHB01000009">
    <property type="protein sequence ID" value="OAA64973.1"/>
    <property type="molecule type" value="Genomic_DNA"/>
</dbReference>
<gene>
    <name evidence="2" type="ORF">ISF_04383</name>
</gene>
<reference evidence="2 3" key="1">
    <citation type="journal article" date="2016" name="Genome Biol. Evol.">
        <title>Divergent and convergent evolution of fungal pathogenicity.</title>
        <authorList>
            <person name="Shang Y."/>
            <person name="Xiao G."/>
            <person name="Zheng P."/>
            <person name="Cen K."/>
            <person name="Zhan S."/>
            <person name="Wang C."/>
        </authorList>
    </citation>
    <scope>NUCLEOTIDE SEQUENCE [LARGE SCALE GENOMIC DNA]</scope>
    <source>
        <strain evidence="2 3">ARSEF 2679</strain>
    </source>
</reference>
<dbReference type="Pfam" id="PF01636">
    <property type="entry name" value="APH"/>
    <property type="match status" value="1"/>
</dbReference>
<sequence length="146" mass="16289">MPPVTNQMLNARREPQCSNVTAERKYYHVDGVTMAELTPEQRAIVAKEVEGHLETLRGLASDTWGGPDGLRPVKDLVFCHGDLSAHNVIVDPETLKVKAIIDWEHAGFYPKEFEGLYFYRPGPSAALDGEVDDVQALLDILRENSE</sequence>
<dbReference type="RefSeq" id="XP_018704945.1">
    <property type="nucleotide sequence ID" value="XM_018847989.1"/>
</dbReference>
<dbReference type="OrthoDB" id="2906425at2759"/>
<evidence type="ECO:0000313" key="2">
    <source>
        <dbReference type="EMBL" id="OAA64973.1"/>
    </source>
</evidence>
<protein>
    <submittedName>
        <fullName evidence="2">Aminoglycoside phosphotransferase</fullName>
    </submittedName>
</protein>
<dbReference type="PANTHER" id="PTHR21310:SF15">
    <property type="entry name" value="AMINOGLYCOSIDE PHOSPHOTRANSFERASE DOMAIN-CONTAINING PROTEIN"/>
    <property type="match status" value="1"/>
</dbReference>
<comment type="caution">
    <text evidence="2">The sequence shown here is derived from an EMBL/GenBank/DDBJ whole genome shotgun (WGS) entry which is preliminary data.</text>
</comment>
<keyword evidence="2" id="KW-0808">Transferase</keyword>
<dbReference type="InterPro" id="IPR002575">
    <property type="entry name" value="Aminoglycoside_PTrfase"/>
</dbReference>
<dbReference type="Gene3D" id="3.90.1200.10">
    <property type="match status" value="1"/>
</dbReference>
<evidence type="ECO:0000259" key="1">
    <source>
        <dbReference type="Pfam" id="PF01636"/>
    </source>
</evidence>
<accession>A0A167XH38</accession>
<dbReference type="PANTHER" id="PTHR21310">
    <property type="entry name" value="AMINOGLYCOSIDE PHOSPHOTRANSFERASE-RELATED-RELATED"/>
    <property type="match status" value="1"/>
</dbReference>
<evidence type="ECO:0000313" key="3">
    <source>
        <dbReference type="Proteomes" id="UP000076744"/>
    </source>
</evidence>
<name>A0A167XH38_CORFA</name>
<proteinExistence type="predicted"/>
<dbReference type="STRING" id="1081104.A0A167XH38"/>
<dbReference type="AlphaFoldDB" id="A0A167XH38"/>
<feature type="domain" description="Aminoglycoside phosphotransferase" evidence="1">
    <location>
        <begin position="72"/>
        <end position="119"/>
    </location>
</feature>
<organism evidence="2 3">
    <name type="scientific">Cordyceps fumosorosea (strain ARSEF 2679)</name>
    <name type="common">Isaria fumosorosea</name>
    <dbReference type="NCBI Taxonomy" id="1081104"/>
    <lineage>
        <taxon>Eukaryota</taxon>
        <taxon>Fungi</taxon>
        <taxon>Dikarya</taxon>
        <taxon>Ascomycota</taxon>
        <taxon>Pezizomycotina</taxon>
        <taxon>Sordariomycetes</taxon>
        <taxon>Hypocreomycetidae</taxon>
        <taxon>Hypocreales</taxon>
        <taxon>Cordycipitaceae</taxon>
        <taxon>Cordyceps</taxon>
    </lineage>
</organism>
<dbReference type="InterPro" id="IPR051678">
    <property type="entry name" value="AGP_Transferase"/>
</dbReference>
<dbReference type="InterPro" id="IPR011009">
    <property type="entry name" value="Kinase-like_dom_sf"/>
</dbReference>
<dbReference type="SUPFAM" id="SSF56112">
    <property type="entry name" value="Protein kinase-like (PK-like)"/>
    <property type="match status" value="1"/>
</dbReference>